<evidence type="ECO:0000256" key="1">
    <source>
        <dbReference type="ARBA" id="ARBA00023015"/>
    </source>
</evidence>
<accession>A0A1N6GEL7</accession>
<evidence type="ECO:0000259" key="5">
    <source>
        <dbReference type="PROSITE" id="PS50977"/>
    </source>
</evidence>
<dbReference type="PROSITE" id="PS50977">
    <property type="entry name" value="HTH_TETR_2"/>
    <property type="match status" value="1"/>
</dbReference>
<dbReference type="PANTHER" id="PTHR47506:SF1">
    <property type="entry name" value="HTH-TYPE TRANSCRIPTIONAL REGULATOR YJDC"/>
    <property type="match status" value="1"/>
</dbReference>
<dbReference type="InterPro" id="IPR001647">
    <property type="entry name" value="HTH_TetR"/>
</dbReference>
<dbReference type="InterPro" id="IPR036271">
    <property type="entry name" value="Tet_transcr_reg_TetR-rel_C_sf"/>
</dbReference>
<dbReference type="InterPro" id="IPR009057">
    <property type="entry name" value="Homeodomain-like_sf"/>
</dbReference>
<evidence type="ECO:0000313" key="7">
    <source>
        <dbReference type="Proteomes" id="UP000184693"/>
    </source>
</evidence>
<evidence type="ECO:0000256" key="2">
    <source>
        <dbReference type="ARBA" id="ARBA00023125"/>
    </source>
</evidence>
<feature type="DNA-binding region" description="H-T-H motif" evidence="4">
    <location>
        <begin position="36"/>
        <end position="55"/>
    </location>
</feature>
<dbReference type="GO" id="GO:0003677">
    <property type="term" value="F:DNA binding"/>
    <property type="evidence" value="ECO:0007669"/>
    <property type="project" value="UniProtKB-UniRule"/>
</dbReference>
<evidence type="ECO:0000313" key="6">
    <source>
        <dbReference type="EMBL" id="SIO05988.1"/>
    </source>
</evidence>
<dbReference type="AlphaFoldDB" id="A0A1N6GEL7"/>
<dbReference type="FunFam" id="1.10.10.60:FF:000141">
    <property type="entry name" value="TetR family transcriptional regulator"/>
    <property type="match status" value="1"/>
</dbReference>
<protein>
    <submittedName>
        <fullName evidence="6">Transcriptional regulator, TetR family</fullName>
    </submittedName>
</protein>
<evidence type="ECO:0000256" key="4">
    <source>
        <dbReference type="PROSITE-ProRule" id="PRU00335"/>
    </source>
</evidence>
<keyword evidence="1" id="KW-0805">Transcription regulation</keyword>
<evidence type="ECO:0000256" key="3">
    <source>
        <dbReference type="ARBA" id="ARBA00023163"/>
    </source>
</evidence>
<dbReference type="PANTHER" id="PTHR47506">
    <property type="entry name" value="TRANSCRIPTIONAL REGULATORY PROTEIN"/>
    <property type="match status" value="1"/>
</dbReference>
<organism evidence="6 7">
    <name type="scientific">Paraburkholderia phenazinium</name>
    <dbReference type="NCBI Taxonomy" id="60549"/>
    <lineage>
        <taxon>Bacteria</taxon>
        <taxon>Pseudomonadati</taxon>
        <taxon>Pseudomonadota</taxon>
        <taxon>Betaproteobacteria</taxon>
        <taxon>Burkholderiales</taxon>
        <taxon>Burkholderiaceae</taxon>
        <taxon>Paraburkholderia</taxon>
    </lineage>
</organism>
<gene>
    <name evidence="6" type="ORF">SAMN05444168_2341</name>
</gene>
<dbReference type="SUPFAM" id="SSF46689">
    <property type="entry name" value="Homeodomain-like"/>
    <property type="match status" value="1"/>
</dbReference>
<dbReference type="SUPFAM" id="SSF48498">
    <property type="entry name" value="Tetracyclin repressor-like, C-terminal domain"/>
    <property type="match status" value="1"/>
</dbReference>
<keyword evidence="3" id="KW-0804">Transcription</keyword>
<keyword evidence="2 4" id="KW-0238">DNA-binding</keyword>
<dbReference type="OrthoDB" id="7252896at2"/>
<feature type="domain" description="HTH tetR-type" evidence="5">
    <location>
        <begin position="13"/>
        <end position="73"/>
    </location>
</feature>
<sequence>MKRQRLTREQSKDQTRQRLLDAAQAIFMKKGFVATSVEDIAEAAGYTRGAFYSNFSSKPELFLELLRRDHEEMQAQLESIFEEGATRETMEAQVLAYYSNLPHDNKCFLLWMEAKLVAARDSRFRAKFNAFMHEKREHMSEYIRAFSARAGTPLLLPAETLAIGLMGLCEGVQFLSTIDPQNISADAAEAVLAGFFARVVFGRDAAG</sequence>
<dbReference type="RefSeq" id="WP_074264393.1">
    <property type="nucleotide sequence ID" value="NZ_FSRM01000001.1"/>
</dbReference>
<dbReference type="Proteomes" id="UP000184693">
    <property type="component" value="Unassembled WGS sequence"/>
</dbReference>
<dbReference type="EMBL" id="FSRM01000001">
    <property type="protein sequence ID" value="SIO05988.1"/>
    <property type="molecule type" value="Genomic_DNA"/>
</dbReference>
<dbReference type="PRINTS" id="PR00455">
    <property type="entry name" value="HTHTETR"/>
</dbReference>
<reference evidence="6 7" key="1">
    <citation type="submission" date="2016-11" db="EMBL/GenBank/DDBJ databases">
        <authorList>
            <person name="Jaros S."/>
            <person name="Januszkiewicz K."/>
            <person name="Wedrychowicz H."/>
        </authorList>
    </citation>
    <scope>NUCLEOTIDE SEQUENCE [LARGE SCALE GENOMIC DNA]</scope>
    <source>
        <strain evidence="6 7">GAS86</strain>
    </source>
</reference>
<proteinExistence type="predicted"/>
<dbReference type="Gene3D" id="1.10.357.10">
    <property type="entry name" value="Tetracycline Repressor, domain 2"/>
    <property type="match status" value="1"/>
</dbReference>
<name>A0A1N6GEL7_9BURK</name>
<dbReference type="Pfam" id="PF00440">
    <property type="entry name" value="TetR_N"/>
    <property type="match status" value="1"/>
</dbReference>